<feature type="non-terminal residue" evidence="2">
    <location>
        <position position="1"/>
    </location>
</feature>
<name>A0A9N9PCI3_9GLOM</name>
<dbReference type="InterPro" id="IPR018289">
    <property type="entry name" value="MULE_transposase_dom"/>
</dbReference>
<evidence type="ECO:0000313" key="2">
    <source>
        <dbReference type="EMBL" id="CAG8811584.1"/>
    </source>
</evidence>
<feature type="domain" description="MULE transposase" evidence="1">
    <location>
        <begin position="182"/>
        <end position="235"/>
    </location>
</feature>
<dbReference type="AlphaFoldDB" id="A0A9N9PCI3"/>
<dbReference type="OrthoDB" id="2441179at2759"/>
<dbReference type="Proteomes" id="UP000789759">
    <property type="component" value="Unassembled WGS sequence"/>
</dbReference>
<evidence type="ECO:0000313" key="3">
    <source>
        <dbReference type="Proteomes" id="UP000789759"/>
    </source>
</evidence>
<sequence length="436" mass="51724">YTAKRQTVFMEHSEDDFDITEYFKESFHFTKNINDITKDIEVISLKEGDSFDNFDEAKLHIRRFAEYRGFKIRLGHVKMLDTTENVKEIRKRTILCKHSSMFKQKNVEKQNDTHNYDLLLKVIQFEKNKQFTDEMRKEIEFLVTKCRLGATIKEKTNTLINLFWMSSEQIILWCEFNEAIGHDNTVGTNRYNMPFSLFVIQDNNMQSRIVAQAFVSNESTETYQWVLRITKKAMNNRCHKFCKVLMERSSEKQKRKKFEEWKRSIPSMVNTTTIFSTIKSLVKCYLRVNVAYFLVEQMKETLYYTASHATIKEIESLTSYESSQSKDIDNEPDAIILCATYLLKHLEQTSIVKIWKISRVTSHGINHFIFLFCGWFAQFSLQLIAPRWIPKQQRLDVVKEYPHLGQHFNNIKNTTTDTDMTLRSNMNQHVWLQPFA</sequence>
<feature type="non-terminal residue" evidence="2">
    <location>
        <position position="436"/>
    </location>
</feature>
<dbReference type="PANTHER" id="PTHR47718:SF12">
    <property type="entry name" value="PROTEIN FAR1-RELATED SEQUENCE"/>
    <property type="match status" value="1"/>
</dbReference>
<evidence type="ECO:0000259" key="1">
    <source>
        <dbReference type="Pfam" id="PF10551"/>
    </source>
</evidence>
<dbReference type="PANTHER" id="PTHR47718">
    <property type="entry name" value="OS01G0519700 PROTEIN"/>
    <property type="match status" value="1"/>
</dbReference>
<comment type="caution">
    <text evidence="2">The sequence shown here is derived from an EMBL/GenBank/DDBJ whole genome shotgun (WGS) entry which is preliminary data.</text>
</comment>
<organism evidence="2 3">
    <name type="scientific">Cetraspora pellucida</name>
    <dbReference type="NCBI Taxonomy" id="1433469"/>
    <lineage>
        <taxon>Eukaryota</taxon>
        <taxon>Fungi</taxon>
        <taxon>Fungi incertae sedis</taxon>
        <taxon>Mucoromycota</taxon>
        <taxon>Glomeromycotina</taxon>
        <taxon>Glomeromycetes</taxon>
        <taxon>Diversisporales</taxon>
        <taxon>Gigasporaceae</taxon>
        <taxon>Cetraspora</taxon>
    </lineage>
</organism>
<dbReference type="EMBL" id="CAJVQA010038993">
    <property type="protein sequence ID" value="CAG8811584.1"/>
    <property type="molecule type" value="Genomic_DNA"/>
</dbReference>
<protein>
    <submittedName>
        <fullName evidence="2">8451_t:CDS:1</fullName>
    </submittedName>
</protein>
<proteinExistence type="predicted"/>
<dbReference type="Pfam" id="PF10551">
    <property type="entry name" value="MULE"/>
    <property type="match status" value="1"/>
</dbReference>
<accession>A0A9N9PCI3</accession>
<keyword evidence="3" id="KW-1185">Reference proteome</keyword>
<reference evidence="2" key="1">
    <citation type="submission" date="2021-06" db="EMBL/GenBank/DDBJ databases">
        <authorList>
            <person name="Kallberg Y."/>
            <person name="Tangrot J."/>
            <person name="Rosling A."/>
        </authorList>
    </citation>
    <scope>NUCLEOTIDE SEQUENCE</scope>
    <source>
        <strain evidence="2">FL966</strain>
    </source>
</reference>
<gene>
    <name evidence="2" type="ORF">CPELLU_LOCUS18714</name>
</gene>